<reference evidence="2 3" key="1">
    <citation type="submission" date="2013-06" db="EMBL/GenBank/DDBJ databases">
        <authorList>
            <person name="Weinstock G."/>
            <person name="Sodergren E."/>
            <person name="Lobos E.A."/>
            <person name="Fulton L."/>
            <person name="Fulton R."/>
            <person name="Courtney L."/>
            <person name="Fronick C."/>
            <person name="O'Laughlin M."/>
            <person name="Godfrey J."/>
            <person name="Wilson R.M."/>
            <person name="Miner T."/>
            <person name="Farmer C."/>
            <person name="Delehaunty K."/>
            <person name="Cordes M."/>
            <person name="Minx P."/>
            <person name="Tomlinson C."/>
            <person name="Chen J."/>
            <person name="Wollam A."/>
            <person name="Pepin K.H."/>
            <person name="Bhonagiri V."/>
            <person name="Zhang X."/>
            <person name="Warren W."/>
            <person name="Mitreva M."/>
            <person name="Mardis E.R."/>
            <person name="Wilson R.K."/>
        </authorList>
    </citation>
    <scope>NUCLEOTIDE SEQUENCE [LARGE SCALE GENOMIC DNA]</scope>
    <source>
        <strain evidence="2 3">ATCC 29426</strain>
    </source>
</reference>
<evidence type="ECO:0000313" key="2">
    <source>
        <dbReference type="EMBL" id="ERJ76408.1"/>
    </source>
</evidence>
<dbReference type="EMBL" id="AWUY01000130">
    <property type="protein sequence ID" value="ERJ76408.1"/>
    <property type="molecule type" value="Genomic_DNA"/>
</dbReference>
<proteinExistence type="predicted"/>
<comment type="caution">
    <text evidence="2">The sequence shown here is derived from an EMBL/GenBank/DDBJ whole genome shotgun (WGS) entry which is preliminary data.</text>
</comment>
<organism evidence="2 3">
    <name type="scientific">Prevotella disiens JCM 6334 = ATCC 29426</name>
    <dbReference type="NCBI Taxonomy" id="1235811"/>
    <lineage>
        <taxon>Bacteria</taxon>
        <taxon>Pseudomonadati</taxon>
        <taxon>Bacteroidota</taxon>
        <taxon>Bacteroidia</taxon>
        <taxon>Bacteroidales</taxon>
        <taxon>Prevotellaceae</taxon>
        <taxon>Prevotella</taxon>
    </lineage>
</organism>
<evidence type="ECO:0000313" key="3">
    <source>
        <dbReference type="Proteomes" id="UP000016660"/>
    </source>
</evidence>
<accession>A0ABP2Y6U0</accession>
<gene>
    <name evidence="2" type="ORF">HMPREF0653_01498</name>
</gene>
<dbReference type="Proteomes" id="UP000016660">
    <property type="component" value="Unassembled WGS sequence"/>
</dbReference>
<feature type="transmembrane region" description="Helical" evidence="1">
    <location>
        <begin position="33"/>
        <end position="54"/>
    </location>
</feature>
<keyword evidence="1" id="KW-0472">Membrane</keyword>
<keyword evidence="3" id="KW-1185">Reference proteome</keyword>
<protein>
    <submittedName>
        <fullName evidence="2">Uncharacterized protein</fullName>
    </submittedName>
</protein>
<keyword evidence="1" id="KW-1133">Transmembrane helix</keyword>
<sequence>MQTPTLMQETLIIAFNLPIIPILTSENGYHLYLYWNLFFISFGFFFFFKVRFLATSMCKFRFTYWIRYSYTRQIESKNCATKVGIFI</sequence>
<evidence type="ECO:0000256" key="1">
    <source>
        <dbReference type="SAM" id="Phobius"/>
    </source>
</evidence>
<name>A0ABP2Y6U0_9BACT</name>
<keyword evidence="1" id="KW-0812">Transmembrane</keyword>